<evidence type="ECO:0000313" key="4">
    <source>
        <dbReference type="Proteomes" id="UP000310168"/>
    </source>
</evidence>
<name>A0ABY2TPU6_9SPIR</name>
<dbReference type="RefSeq" id="WP_137998637.1">
    <property type="nucleotide sequence ID" value="NZ_SJDU01000210.1"/>
</dbReference>
<accession>A0ABY2TPU6</accession>
<feature type="domain" description="GmrSD restriction endonucleases N-terminal" evidence="1">
    <location>
        <begin position="22"/>
        <end position="214"/>
    </location>
</feature>
<dbReference type="PANTHER" id="PTHR35149">
    <property type="entry name" value="SLL5132 PROTEIN"/>
    <property type="match status" value="1"/>
</dbReference>
<protein>
    <submittedName>
        <fullName evidence="3">DUF262 domain-containing protein</fullName>
    </submittedName>
</protein>
<dbReference type="InterPro" id="IPR011089">
    <property type="entry name" value="GmrSD_C"/>
</dbReference>
<proteinExistence type="predicted"/>
<sequence>MAETNNQDNKSVEMCSIKKLKGCNFVIPSYQRGYRWEKREVEDLLNDIYEFKQSNNEGFYCLQPLVLKKISDNVYEVIDGQQRLTTIYLILKYLKTQEIFNIIYTTRLKDKNDELISINDLFEENENIIKENKIDNIDFEYIKTSFNVITKWFTDEKEKEIRDILLANETDKKSSVQFIWYEPTDNSNPIEIFTRINIGKIPLTNSELIKALFLQKANFKYDDKKDNDKKDNDKKDNDKFDKDLYEHTQIEIASEWDYIENTLQNNRFWGFINNDINQKYNRIDYIFEIVSDKEISEEDKKEIGADKYKTFRYFYKKWKNNDDKMSFMKDTWKEIRYCFYAMNKWYNDLTFYHYIGFLIHCNNKKNNILNLYNLYIECCTKEKFKKELKDRIEDIIIEYKINYEENTGFNINYNDTKKYIIRNFLLLYNIEYMLKNQLSNSKFPFDLFKGTTWDIEHIESQTPQSPEEKERYIENILNIENIHYYYNNKELSNFESEFENYKKNKNNSEENINIIWNKFINIFYKDNNEEDDPEDFKNSLGNLTLLDSSTNRGYINSFFVIKRKIILEKDKNSYFIPIGTKNVFLKYFDYDISKSTVHKWTKTDASNYEEDIYETLNEFLPKPNKENEQ</sequence>
<organism evidence="3 4">
    <name type="scientific">Brachyspira catarrhinii</name>
    <dbReference type="NCBI Taxonomy" id="2528966"/>
    <lineage>
        <taxon>Bacteria</taxon>
        <taxon>Pseudomonadati</taxon>
        <taxon>Spirochaetota</taxon>
        <taxon>Spirochaetia</taxon>
        <taxon>Brachyspirales</taxon>
        <taxon>Brachyspiraceae</taxon>
        <taxon>Brachyspira</taxon>
    </lineage>
</organism>
<comment type="caution">
    <text evidence="3">The sequence shown here is derived from an EMBL/GenBank/DDBJ whole genome shotgun (WGS) entry which is preliminary data.</text>
</comment>
<keyword evidence="4" id="KW-1185">Reference proteome</keyword>
<dbReference type="PANTHER" id="PTHR35149:SF2">
    <property type="entry name" value="DUF262 DOMAIN-CONTAINING PROTEIN"/>
    <property type="match status" value="1"/>
</dbReference>
<dbReference type="Proteomes" id="UP000310168">
    <property type="component" value="Unassembled WGS sequence"/>
</dbReference>
<dbReference type="CDD" id="cd16387">
    <property type="entry name" value="ParB_N_Srx"/>
    <property type="match status" value="1"/>
</dbReference>
<reference evidence="3 4" key="1">
    <citation type="journal article" date="2019" name="Anaerobe">
        <title>Brachyspira catarrhinii sp. nov., an anaerobic intestinal spirochaete isolated from vervet monkeys may have been misidentified as Brachyspira aalborgi in previous studies.</title>
        <authorList>
            <person name="Phillips N.D."/>
            <person name="La T."/>
            <person name="Hampson D.J."/>
        </authorList>
    </citation>
    <scope>NUCLEOTIDE SEQUENCE [LARGE SCALE GENOMIC DNA]</scope>
    <source>
        <strain evidence="3 4">Z12</strain>
    </source>
</reference>
<dbReference type="EMBL" id="SJDU01000210">
    <property type="protein sequence ID" value="TKZ34159.1"/>
    <property type="molecule type" value="Genomic_DNA"/>
</dbReference>
<dbReference type="Pfam" id="PF03235">
    <property type="entry name" value="GmrSD_N"/>
    <property type="match status" value="1"/>
</dbReference>
<evidence type="ECO:0000259" key="2">
    <source>
        <dbReference type="Pfam" id="PF07510"/>
    </source>
</evidence>
<evidence type="ECO:0000259" key="1">
    <source>
        <dbReference type="Pfam" id="PF03235"/>
    </source>
</evidence>
<gene>
    <name evidence="3" type="ORF">EZH24_08115</name>
</gene>
<evidence type="ECO:0000313" key="3">
    <source>
        <dbReference type="EMBL" id="TKZ34159.1"/>
    </source>
</evidence>
<dbReference type="InterPro" id="IPR004919">
    <property type="entry name" value="GmrSD_N"/>
</dbReference>
<feature type="domain" description="GmrSD restriction endonucleases C-terminal" evidence="2">
    <location>
        <begin position="525"/>
        <end position="568"/>
    </location>
</feature>
<dbReference type="Pfam" id="PF07510">
    <property type="entry name" value="GmrSD_C"/>
    <property type="match status" value="1"/>
</dbReference>